<dbReference type="InterPro" id="IPR036955">
    <property type="entry name" value="AP2/ERF_dom_sf"/>
</dbReference>
<proteinExistence type="predicted"/>
<keyword evidence="5" id="KW-0539">Nucleus</keyword>
<name>A0AAD1XYC5_EUPCR</name>
<dbReference type="GO" id="GO:0003700">
    <property type="term" value="F:DNA-binding transcription factor activity"/>
    <property type="evidence" value="ECO:0007669"/>
    <property type="project" value="InterPro"/>
</dbReference>
<evidence type="ECO:0000256" key="2">
    <source>
        <dbReference type="ARBA" id="ARBA00023015"/>
    </source>
</evidence>
<comment type="caution">
    <text evidence="7">The sequence shown here is derived from an EMBL/GenBank/DDBJ whole genome shotgun (WGS) entry which is preliminary data.</text>
</comment>
<dbReference type="SMART" id="SM00380">
    <property type="entry name" value="AP2"/>
    <property type="match status" value="1"/>
</dbReference>
<dbReference type="AlphaFoldDB" id="A0AAD1XYC5"/>
<dbReference type="InterPro" id="IPR001471">
    <property type="entry name" value="AP2/ERF_dom"/>
</dbReference>
<keyword evidence="3" id="KW-0238">DNA-binding</keyword>
<dbReference type="SUPFAM" id="SSF54171">
    <property type="entry name" value="DNA-binding domain"/>
    <property type="match status" value="1"/>
</dbReference>
<dbReference type="PROSITE" id="PS51032">
    <property type="entry name" value="AP2_ERF"/>
    <property type="match status" value="1"/>
</dbReference>
<sequence>MYNNFSMYCLETQVPFMNQKLDLEATLSIFAYQYCWGDHNFASNSSASLNMPIRETTIKDVGNYNGSLLYDQPKQEIKKKVNKKPLPDISSTLSSILEMTESPKGIFFKASPKSSRGLHNGTSARRSRFVGVLGNGKRWQVLINVSGKKRYIGTYSSEREAALVHDCYSIGLNGLRAKTNFDYDSAALKEMIGNYFTNDCCFKAAEFMNRV</sequence>
<evidence type="ECO:0000256" key="4">
    <source>
        <dbReference type="ARBA" id="ARBA00023163"/>
    </source>
</evidence>
<dbReference type="InterPro" id="IPR016177">
    <property type="entry name" value="DNA-bd_dom_sf"/>
</dbReference>
<evidence type="ECO:0000313" key="8">
    <source>
        <dbReference type="Proteomes" id="UP001295684"/>
    </source>
</evidence>
<keyword evidence="2" id="KW-0805">Transcription regulation</keyword>
<dbReference type="Proteomes" id="UP001295684">
    <property type="component" value="Unassembled WGS sequence"/>
</dbReference>
<dbReference type="GO" id="GO:0005634">
    <property type="term" value="C:nucleus"/>
    <property type="evidence" value="ECO:0007669"/>
    <property type="project" value="UniProtKB-SubCell"/>
</dbReference>
<dbReference type="GO" id="GO:0003677">
    <property type="term" value="F:DNA binding"/>
    <property type="evidence" value="ECO:0007669"/>
    <property type="project" value="UniProtKB-KW"/>
</dbReference>
<gene>
    <name evidence="7" type="ORF">ECRASSUSDP1_LOCUS22799</name>
</gene>
<protein>
    <recommendedName>
        <fullName evidence="6">AP2/ERF domain-containing protein</fullName>
    </recommendedName>
</protein>
<evidence type="ECO:0000256" key="3">
    <source>
        <dbReference type="ARBA" id="ARBA00023125"/>
    </source>
</evidence>
<feature type="domain" description="AP2/ERF" evidence="6">
    <location>
        <begin position="118"/>
        <end position="182"/>
    </location>
</feature>
<evidence type="ECO:0000256" key="5">
    <source>
        <dbReference type="ARBA" id="ARBA00023242"/>
    </source>
</evidence>
<comment type="subcellular location">
    <subcellularLocation>
        <location evidence="1">Nucleus</location>
    </subcellularLocation>
</comment>
<keyword evidence="4" id="KW-0804">Transcription</keyword>
<evidence type="ECO:0000256" key="1">
    <source>
        <dbReference type="ARBA" id="ARBA00004123"/>
    </source>
</evidence>
<evidence type="ECO:0000313" key="7">
    <source>
        <dbReference type="EMBL" id="CAI2381345.1"/>
    </source>
</evidence>
<accession>A0AAD1XYC5</accession>
<evidence type="ECO:0000259" key="6">
    <source>
        <dbReference type="PROSITE" id="PS51032"/>
    </source>
</evidence>
<keyword evidence="8" id="KW-1185">Reference proteome</keyword>
<organism evidence="7 8">
    <name type="scientific">Euplotes crassus</name>
    <dbReference type="NCBI Taxonomy" id="5936"/>
    <lineage>
        <taxon>Eukaryota</taxon>
        <taxon>Sar</taxon>
        <taxon>Alveolata</taxon>
        <taxon>Ciliophora</taxon>
        <taxon>Intramacronucleata</taxon>
        <taxon>Spirotrichea</taxon>
        <taxon>Hypotrichia</taxon>
        <taxon>Euplotida</taxon>
        <taxon>Euplotidae</taxon>
        <taxon>Moneuplotes</taxon>
    </lineage>
</organism>
<dbReference type="EMBL" id="CAMPGE010023399">
    <property type="protein sequence ID" value="CAI2381345.1"/>
    <property type="molecule type" value="Genomic_DNA"/>
</dbReference>
<dbReference type="Gene3D" id="3.30.730.10">
    <property type="entry name" value="AP2/ERF domain"/>
    <property type="match status" value="1"/>
</dbReference>
<reference evidence="7" key="1">
    <citation type="submission" date="2023-07" db="EMBL/GenBank/DDBJ databases">
        <authorList>
            <consortium name="AG Swart"/>
            <person name="Singh M."/>
            <person name="Singh A."/>
            <person name="Seah K."/>
            <person name="Emmerich C."/>
        </authorList>
    </citation>
    <scope>NUCLEOTIDE SEQUENCE</scope>
    <source>
        <strain evidence="7">DP1</strain>
    </source>
</reference>